<feature type="domain" description="Thioesterase" evidence="2">
    <location>
        <begin position="43"/>
        <end position="257"/>
    </location>
</feature>
<sequence length="269" mass="29133">MINSHQYDSGIGTGEDHTTAMAGHTLDSRWIRRFHPSPNSAVRLLCLPHAGGTANCFYPMSELLSPRIEVLSVQYPGRQDRVHEPCLTELSALADSLYEELTGWLDRPLALFGHCMGALVAFEVAMRLERRSQVVPVALFASGSPGPCAFPTTGSDYGLLEDLLMVERAPRGGRCVQRTASAAIRADYAAVLAYRMPTGGGVSCPVTALLGDRDPAVGVAQGRSWSEHTTGAFDFQVYPGGRFYFDSCRLEVAEAISGQLLQDNAVARR</sequence>
<dbReference type="Pfam" id="PF00975">
    <property type="entry name" value="Thioesterase"/>
    <property type="match status" value="1"/>
</dbReference>
<comment type="similarity">
    <text evidence="1">Belongs to the thioesterase family.</text>
</comment>
<dbReference type="PATRIC" id="fig|1449976.3.peg.1224"/>
<dbReference type="KEGG" id="kal:KALB_1221"/>
<dbReference type="Proteomes" id="UP000019225">
    <property type="component" value="Chromosome"/>
</dbReference>
<dbReference type="STRING" id="1449976.KALB_1221"/>
<dbReference type="InterPro" id="IPR001031">
    <property type="entry name" value="Thioesterase"/>
</dbReference>
<dbReference type="eggNOG" id="COG3208">
    <property type="taxonomic scope" value="Bacteria"/>
</dbReference>
<evidence type="ECO:0000313" key="3">
    <source>
        <dbReference type="EMBL" id="AHH94594.1"/>
    </source>
</evidence>
<organism evidence="3 4">
    <name type="scientific">Kutzneria albida DSM 43870</name>
    <dbReference type="NCBI Taxonomy" id="1449976"/>
    <lineage>
        <taxon>Bacteria</taxon>
        <taxon>Bacillati</taxon>
        <taxon>Actinomycetota</taxon>
        <taxon>Actinomycetes</taxon>
        <taxon>Pseudonocardiales</taxon>
        <taxon>Pseudonocardiaceae</taxon>
        <taxon>Kutzneria</taxon>
    </lineage>
</organism>
<dbReference type="AlphaFoldDB" id="W5W8P7"/>
<dbReference type="Gene3D" id="3.40.50.1820">
    <property type="entry name" value="alpha/beta hydrolase"/>
    <property type="match status" value="1"/>
</dbReference>
<dbReference type="InterPro" id="IPR012223">
    <property type="entry name" value="TEII"/>
</dbReference>
<keyword evidence="4" id="KW-1185">Reference proteome</keyword>
<dbReference type="PANTHER" id="PTHR11487">
    <property type="entry name" value="THIOESTERASE"/>
    <property type="match status" value="1"/>
</dbReference>
<evidence type="ECO:0000259" key="2">
    <source>
        <dbReference type="Pfam" id="PF00975"/>
    </source>
</evidence>
<dbReference type="HOGENOM" id="CLU_070456_1_2_11"/>
<dbReference type="GO" id="GO:0008610">
    <property type="term" value="P:lipid biosynthetic process"/>
    <property type="evidence" value="ECO:0007669"/>
    <property type="project" value="TreeGrafter"/>
</dbReference>
<dbReference type="PANTHER" id="PTHR11487:SF0">
    <property type="entry name" value="S-ACYL FATTY ACID SYNTHASE THIOESTERASE, MEDIUM CHAIN"/>
    <property type="match status" value="1"/>
</dbReference>
<dbReference type="EMBL" id="CP007155">
    <property type="protein sequence ID" value="AHH94594.1"/>
    <property type="molecule type" value="Genomic_DNA"/>
</dbReference>
<dbReference type="InterPro" id="IPR029058">
    <property type="entry name" value="AB_hydrolase_fold"/>
</dbReference>
<gene>
    <name evidence="3" type="ORF">KALB_1221</name>
</gene>
<evidence type="ECO:0000313" key="4">
    <source>
        <dbReference type="Proteomes" id="UP000019225"/>
    </source>
</evidence>
<proteinExistence type="inferred from homology"/>
<dbReference type="SUPFAM" id="SSF53474">
    <property type="entry name" value="alpha/beta-Hydrolases"/>
    <property type="match status" value="1"/>
</dbReference>
<reference evidence="3 4" key="1">
    <citation type="journal article" date="2014" name="BMC Genomics">
        <title>Complete genome sequence of producer of the glycopeptide antibiotic Aculeximycin Kutzneria albida DSM 43870T, a representative of minor genus of Pseudonocardiaceae.</title>
        <authorList>
            <person name="Rebets Y."/>
            <person name="Tokovenko B."/>
            <person name="Lushchyk I."/>
            <person name="Ruckert C."/>
            <person name="Zaburannyi N."/>
            <person name="Bechthold A."/>
            <person name="Kalinowski J."/>
            <person name="Luzhetskyy A."/>
        </authorList>
    </citation>
    <scope>NUCLEOTIDE SEQUENCE [LARGE SCALE GENOMIC DNA]</scope>
    <source>
        <strain evidence="3">DSM 43870</strain>
    </source>
</reference>
<accession>W5W8P7</accession>
<name>W5W8P7_9PSEU</name>
<protein>
    <submittedName>
        <fullName evidence="3">Thioesterase</fullName>
    </submittedName>
</protein>
<evidence type="ECO:0000256" key="1">
    <source>
        <dbReference type="ARBA" id="ARBA00007169"/>
    </source>
</evidence>